<dbReference type="GO" id="GO:0051539">
    <property type="term" value="F:4 iron, 4 sulfur cluster binding"/>
    <property type="evidence" value="ECO:0007669"/>
    <property type="project" value="UniProtKB-KW"/>
</dbReference>
<dbReference type="GO" id="GO:0043546">
    <property type="term" value="F:molybdopterin cofactor binding"/>
    <property type="evidence" value="ECO:0007669"/>
    <property type="project" value="InterPro"/>
</dbReference>
<evidence type="ECO:0000256" key="8">
    <source>
        <dbReference type="ARBA" id="ARBA00023004"/>
    </source>
</evidence>
<evidence type="ECO:0000256" key="4">
    <source>
        <dbReference type="ARBA" id="ARBA00022485"/>
    </source>
</evidence>
<dbReference type="InterPro" id="IPR006657">
    <property type="entry name" value="MoPterin_dinucl-bd_dom"/>
</dbReference>
<dbReference type="InterPro" id="IPR006656">
    <property type="entry name" value="Mopterin_OxRdtase"/>
</dbReference>
<keyword evidence="6" id="KW-0732">Signal</keyword>
<keyword evidence="9" id="KW-0411">Iron-sulfur</keyword>
<dbReference type="Gene3D" id="3.30.200.210">
    <property type="match status" value="1"/>
</dbReference>
<dbReference type="InterPro" id="IPR006311">
    <property type="entry name" value="TAT_signal"/>
</dbReference>
<dbReference type="SUPFAM" id="SSF50692">
    <property type="entry name" value="ADC-like"/>
    <property type="match status" value="1"/>
</dbReference>
<accession>A0A6S6S4B7</accession>
<reference evidence="12" key="1">
    <citation type="submission" date="2020-01" db="EMBL/GenBank/DDBJ databases">
        <authorList>
            <person name="Meier V. D."/>
            <person name="Meier V D."/>
        </authorList>
    </citation>
    <scope>NUCLEOTIDE SEQUENCE</scope>
    <source>
        <strain evidence="12">HLG_WM_MAG_05</strain>
    </source>
</reference>
<feature type="region of interest" description="Disordered" evidence="10">
    <location>
        <begin position="172"/>
        <end position="192"/>
    </location>
</feature>
<evidence type="ECO:0000256" key="3">
    <source>
        <dbReference type="ARBA" id="ARBA00010312"/>
    </source>
</evidence>
<keyword evidence="5" id="KW-0479">Metal-binding</keyword>
<keyword evidence="4" id="KW-0004">4Fe-4S</keyword>
<dbReference type="InterPro" id="IPR006963">
    <property type="entry name" value="Mopterin_OxRdtase_4Fe-4S_dom"/>
</dbReference>
<feature type="domain" description="4Fe-4S Mo/W bis-MGD-type" evidence="11">
    <location>
        <begin position="108"/>
        <end position="175"/>
    </location>
</feature>
<comment type="cofactor">
    <cofactor evidence="1">
        <name>[4Fe-4S] cluster</name>
        <dbReference type="ChEBI" id="CHEBI:49883"/>
    </cofactor>
</comment>
<dbReference type="GO" id="GO:0009061">
    <property type="term" value="P:anaerobic respiration"/>
    <property type="evidence" value="ECO:0007669"/>
    <property type="project" value="TreeGrafter"/>
</dbReference>
<evidence type="ECO:0000256" key="10">
    <source>
        <dbReference type="SAM" id="MobiDB-lite"/>
    </source>
</evidence>
<keyword evidence="8" id="KW-0408">Iron</keyword>
<evidence type="ECO:0000256" key="9">
    <source>
        <dbReference type="ARBA" id="ARBA00023014"/>
    </source>
</evidence>
<dbReference type="GO" id="GO:0030313">
    <property type="term" value="C:cell envelope"/>
    <property type="evidence" value="ECO:0007669"/>
    <property type="project" value="UniProtKB-SubCell"/>
</dbReference>
<evidence type="ECO:0000259" key="11">
    <source>
        <dbReference type="PROSITE" id="PS51669"/>
    </source>
</evidence>
<dbReference type="PANTHER" id="PTHR43598">
    <property type="entry name" value="TUNGSTEN-CONTAINING FORMYLMETHANOFURAN DEHYDROGENASE 2 SUBUNIT B"/>
    <property type="match status" value="1"/>
</dbReference>
<dbReference type="Gene3D" id="3.40.50.740">
    <property type="match status" value="1"/>
</dbReference>
<sequence length="1121" mass="127252">MVKKMNNNESSFFESRRTFLKGTSYVIAGAVVTKGVFSSAVASSEGAATEELGFDVVPMSNGTPEHYPPHEKWDSFRELSGDDWKRGGIKRKGVKSEENPEGIKATEYMLVPTSCSNCEASCGLTAWVNIGDYKKSNDPKDLRVIKYMGNDLHAGSRGRNCAKGYGTQSQMYDPDRIPFPLKRAPGSKRGEGKWIRTSWDDAMKEIGGKINETLKKGDEMSKKLFMYQVGRPNENGFGHRVPHSLGVDGYNSHTNICSAGARQGTIQWFNDDRNSPDWSNADLIFLQSSHAADAGHYFQQAAGRIAEARKRGAKLVVMDPRMSNSAGMADLWVPCWPGTETALYLYLANRILNETDINGKDLVNHAWVKNWMNWDRLMANPKQLNLMLEKGYIDALPKGDTYEDFIEMISGMYSKYTIDFVTKECRIEARIVEKLFDLFIDAGTKVATYIWRAGAIANRGGWMVARSAFLPFALRGAFAGDKGGMGLHHWHVISVNGKGHKSTVSGEKPKKVDVWNEIVWPPEYPLSSYEMSHILPHLLMDDEWRNKWNAKGLNVPEKIGIYIPRMYNPVWINPDGFRWIEALKREDKVELSINLSPTWSETNWYCDYILPTGLAGERHDQHSEATEPKRWLSFRQPALRVALEKLGTWKAKRPERATLEAHMAAGLGEVWEEVEFWANIMVEYVDPDGSLGVRDYWASKEDPTRAVTIPEWYQAAFDNLPNLKSIAKKHYPKAKYPNYEMMRDMGTWLEEDNIYRPQERAVKKVGDVYHAHGHEYKAEEVTKDEYGALMVDGGHGEKHAIGLEVDGEVVQGFHTLSKKAEFFSEWFAEWKWPEYAIPIYPTTKEGREKMVHIVSHIHHDHMDIKKNEFALNTVFRLSYNIHTRSVNSKHLMEISQNHNPVWINPDDAKRMNIKQGDAIKVTIVDTVSGLESGYFVAMAVPTEGTMPGVLANSHHAGRWKLKNAVEIPGFEHSLGVMGVGAPLYDLTMDGKIGTLKPTQGLDKGMFERTDSWQFKEYNKDLDNIWWDGLSGSWQNAVAPSHPDPIAGNHAWHQKVIIEAADKDDQIGDIYVNYENNMKVYQAWRDKLTRPLDSTDTLRRPKHIKRPAVPLSHKAYSVKIKK</sequence>
<dbReference type="SUPFAM" id="SSF53706">
    <property type="entry name" value="Formate dehydrogenase/DMSO reductase, domains 1-3"/>
    <property type="match status" value="1"/>
</dbReference>
<dbReference type="GO" id="GO:0016491">
    <property type="term" value="F:oxidoreductase activity"/>
    <property type="evidence" value="ECO:0007669"/>
    <property type="project" value="UniProtKB-KW"/>
</dbReference>
<dbReference type="EMBL" id="CACVAU010000001">
    <property type="protein sequence ID" value="CAA6800234.1"/>
    <property type="molecule type" value="Genomic_DNA"/>
</dbReference>
<evidence type="ECO:0000256" key="6">
    <source>
        <dbReference type="ARBA" id="ARBA00022729"/>
    </source>
</evidence>
<protein>
    <submittedName>
        <fullName evidence="12">Anaerobic dehydrogenases, typically selenocysteine-containing</fullName>
    </submittedName>
</protein>
<dbReference type="Gene3D" id="2.40.40.20">
    <property type="match status" value="1"/>
</dbReference>
<dbReference type="GO" id="GO:0030151">
    <property type="term" value="F:molybdenum ion binding"/>
    <property type="evidence" value="ECO:0007669"/>
    <property type="project" value="TreeGrafter"/>
</dbReference>
<dbReference type="SMART" id="SM00926">
    <property type="entry name" value="Molybdop_Fe4S4"/>
    <property type="match status" value="1"/>
</dbReference>
<comment type="similarity">
    <text evidence="3">Belongs to the prokaryotic molybdopterin-containing oxidoreductase family.</text>
</comment>
<dbReference type="Pfam" id="PF00384">
    <property type="entry name" value="Molybdopterin"/>
    <property type="match status" value="1"/>
</dbReference>
<dbReference type="PROSITE" id="PS51318">
    <property type="entry name" value="TAT"/>
    <property type="match status" value="1"/>
</dbReference>
<dbReference type="PANTHER" id="PTHR43598:SF1">
    <property type="entry name" value="FORMATE DEHYDROGENASE-O MAJOR SUBUNIT"/>
    <property type="match status" value="1"/>
</dbReference>
<evidence type="ECO:0000256" key="2">
    <source>
        <dbReference type="ARBA" id="ARBA00004196"/>
    </source>
</evidence>
<keyword evidence="7" id="KW-0560">Oxidoreductase</keyword>
<evidence type="ECO:0000256" key="7">
    <source>
        <dbReference type="ARBA" id="ARBA00023002"/>
    </source>
</evidence>
<dbReference type="GO" id="GO:0009055">
    <property type="term" value="F:electron transfer activity"/>
    <property type="evidence" value="ECO:0007669"/>
    <property type="project" value="TreeGrafter"/>
</dbReference>
<dbReference type="Pfam" id="PF04879">
    <property type="entry name" value="Molybdop_Fe4S4"/>
    <property type="match status" value="1"/>
</dbReference>
<dbReference type="InterPro" id="IPR009010">
    <property type="entry name" value="Asp_de-COase-like_dom_sf"/>
</dbReference>
<proteinExistence type="inferred from homology"/>
<comment type="subcellular location">
    <subcellularLocation>
        <location evidence="2">Cell envelope</location>
    </subcellularLocation>
</comment>
<gene>
    <name evidence="12" type="ORF">HELGO_WM9891</name>
</gene>
<evidence type="ECO:0000256" key="5">
    <source>
        <dbReference type="ARBA" id="ARBA00022723"/>
    </source>
</evidence>
<organism evidence="12">
    <name type="scientific">uncultured Sulfurovum sp</name>
    <dbReference type="NCBI Taxonomy" id="269237"/>
    <lineage>
        <taxon>Bacteria</taxon>
        <taxon>Pseudomonadati</taxon>
        <taxon>Campylobacterota</taxon>
        <taxon>Epsilonproteobacteria</taxon>
        <taxon>Campylobacterales</taxon>
        <taxon>Sulfurovaceae</taxon>
        <taxon>Sulfurovum</taxon>
        <taxon>environmental samples</taxon>
    </lineage>
</organism>
<dbReference type="Pfam" id="PF01568">
    <property type="entry name" value="Molydop_binding"/>
    <property type="match status" value="1"/>
</dbReference>
<evidence type="ECO:0000313" key="12">
    <source>
        <dbReference type="EMBL" id="CAA6800234.1"/>
    </source>
</evidence>
<name>A0A6S6S4B7_9BACT</name>
<dbReference type="Gene3D" id="3.40.228.10">
    <property type="entry name" value="Dimethylsulfoxide Reductase, domain 2"/>
    <property type="match status" value="1"/>
</dbReference>
<dbReference type="AlphaFoldDB" id="A0A6S6S4B7"/>
<dbReference type="PROSITE" id="PS51669">
    <property type="entry name" value="4FE4S_MOW_BIS_MGD"/>
    <property type="match status" value="1"/>
</dbReference>
<evidence type="ECO:0000256" key="1">
    <source>
        <dbReference type="ARBA" id="ARBA00001966"/>
    </source>
</evidence>